<proteinExistence type="predicted"/>
<accession>A0ABD6S7B3</accession>
<organism evidence="1 2">
    <name type="scientific">Bacillus thuringiensis</name>
    <dbReference type="NCBI Taxonomy" id="1428"/>
    <lineage>
        <taxon>Bacteria</taxon>
        <taxon>Bacillati</taxon>
        <taxon>Bacillota</taxon>
        <taxon>Bacilli</taxon>
        <taxon>Bacillales</taxon>
        <taxon>Bacillaceae</taxon>
        <taxon>Bacillus</taxon>
        <taxon>Bacillus cereus group</taxon>
    </lineage>
</organism>
<dbReference type="Proteomes" id="UP000219897">
    <property type="component" value="Unassembled WGS sequence"/>
</dbReference>
<dbReference type="EMBL" id="NTYF01000023">
    <property type="protein sequence ID" value="PER55695.1"/>
    <property type="molecule type" value="Genomic_DNA"/>
</dbReference>
<dbReference type="AlphaFoldDB" id="A0ABD6S7B3"/>
<comment type="caution">
    <text evidence="1">The sequence shown here is derived from an EMBL/GenBank/DDBJ whole genome shotgun (WGS) entry which is preliminary data.</text>
</comment>
<name>A0ABD6S7B3_BACTU</name>
<gene>
    <name evidence="1" type="ORF">CN495_08050</name>
</gene>
<sequence>MDGKLIINVGKVCLCRENRGEEVHVAEIAKKYAVTEEHLVEVINYFRESTWFYTAHKGCEGKGMCVLEHKI</sequence>
<evidence type="ECO:0000313" key="1">
    <source>
        <dbReference type="EMBL" id="PER55695.1"/>
    </source>
</evidence>
<reference evidence="1 2" key="1">
    <citation type="submission" date="2017-09" db="EMBL/GenBank/DDBJ databases">
        <title>Large-scale bioinformatics analysis of Bacillus genomes uncovers conserved roles of natural products in bacterial physiology.</title>
        <authorList>
            <consortium name="Agbiome Team Llc"/>
            <person name="Bleich R.M."/>
            <person name="Kirk G.J."/>
            <person name="Santa Maria K.C."/>
            <person name="Allen S.E."/>
            <person name="Farag S."/>
            <person name="Shank E.A."/>
            <person name="Bowers A."/>
        </authorList>
    </citation>
    <scope>NUCLEOTIDE SEQUENCE [LARGE SCALE GENOMIC DNA]</scope>
    <source>
        <strain evidence="1 2">AFS005140</strain>
    </source>
</reference>
<evidence type="ECO:0000313" key="2">
    <source>
        <dbReference type="Proteomes" id="UP000219897"/>
    </source>
</evidence>
<protein>
    <submittedName>
        <fullName evidence="1">Uncharacterized protein</fullName>
    </submittedName>
</protein>